<dbReference type="Gene3D" id="1.10.260.50">
    <property type="match status" value="1"/>
</dbReference>
<dbReference type="InterPro" id="IPR020578">
    <property type="entry name" value="Aminotrans_V_PyrdxlP_BS"/>
</dbReference>
<keyword evidence="4 12" id="KW-0808">Transferase</keyword>
<evidence type="ECO:0000256" key="5">
    <source>
        <dbReference type="ARBA" id="ARBA00022723"/>
    </source>
</evidence>
<evidence type="ECO:0000256" key="10">
    <source>
        <dbReference type="RuleBase" id="RU004504"/>
    </source>
</evidence>
<dbReference type="GO" id="GO:0046872">
    <property type="term" value="F:metal ion binding"/>
    <property type="evidence" value="ECO:0007669"/>
    <property type="project" value="UniProtKB-KW"/>
</dbReference>
<keyword evidence="13" id="KW-1185">Reference proteome</keyword>
<dbReference type="STRING" id="907348.TresaDRAFT_1666"/>
<dbReference type="InterPro" id="IPR000192">
    <property type="entry name" value="Aminotrans_V_dom"/>
</dbReference>
<keyword evidence="8" id="KW-0411">Iron-sulfur</keyword>
<evidence type="ECO:0000256" key="7">
    <source>
        <dbReference type="ARBA" id="ARBA00023004"/>
    </source>
</evidence>
<dbReference type="PIRSF" id="PIRSF005572">
    <property type="entry name" value="NifS"/>
    <property type="match status" value="1"/>
</dbReference>
<dbReference type="GO" id="GO:0051536">
    <property type="term" value="F:iron-sulfur cluster binding"/>
    <property type="evidence" value="ECO:0007669"/>
    <property type="project" value="UniProtKB-KW"/>
</dbReference>
<accession>H7EKK9</accession>
<keyword evidence="6" id="KW-0663">Pyridoxal phosphate</keyword>
<evidence type="ECO:0000256" key="6">
    <source>
        <dbReference type="ARBA" id="ARBA00022898"/>
    </source>
</evidence>
<name>H7EKK9_9SPIR</name>
<dbReference type="eggNOG" id="COG1104">
    <property type="taxonomic scope" value="Bacteria"/>
</dbReference>
<evidence type="ECO:0000256" key="4">
    <source>
        <dbReference type="ARBA" id="ARBA00022679"/>
    </source>
</evidence>
<feature type="domain" description="Aminotransferase class V" evidence="11">
    <location>
        <begin position="2"/>
        <end position="357"/>
    </location>
</feature>
<dbReference type="InterPro" id="IPR015421">
    <property type="entry name" value="PyrdxlP-dep_Trfase_major"/>
</dbReference>
<proteinExistence type="inferred from homology"/>
<dbReference type="Gene3D" id="3.40.640.10">
    <property type="entry name" value="Type I PLP-dependent aspartate aminotransferase-like (Major domain)"/>
    <property type="match status" value="1"/>
</dbReference>
<dbReference type="EC" id="2.8.1.7" evidence="3"/>
<dbReference type="SUPFAM" id="SSF53383">
    <property type="entry name" value="PLP-dependent transferases"/>
    <property type="match status" value="1"/>
</dbReference>
<reference evidence="12 13" key="1">
    <citation type="submission" date="2011-09" db="EMBL/GenBank/DDBJ databases">
        <title>The draft genome of Treponema saccharophilum DSM 2985.</title>
        <authorList>
            <consortium name="US DOE Joint Genome Institute (JGI-PGF)"/>
            <person name="Lucas S."/>
            <person name="Copeland A."/>
            <person name="Lapidus A."/>
            <person name="Glavina del Rio T."/>
            <person name="Dalin E."/>
            <person name="Tice H."/>
            <person name="Bruce D."/>
            <person name="Goodwin L."/>
            <person name="Pitluck S."/>
            <person name="Peters L."/>
            <person name="Kyrpides N."/>
            <person name="Mavromatis K."/>
            <person name="Ivanova N."/>
            <person name="Markowitz V."/>
            <person name="Cheng J.-F."/>
            <person name="Hugenholtz P."/>
            <person name="Woyke T."/>
            <person name="Wu D."/>
            <person name="Gronow S."/>
            <person name="Wellnitz S."/>
            <person name="Brambilla E."/>
            <person name="Klenk H.-P."/>
            <person name="Eisen J.A."/>
        </authorList>
    </citation>
    <scope>NUCLEOTIDE SEQUENCE [LARGE SCALE GENOMIC DNA]</scope>
    <source>
        <strain evidence="12 13">DSM 2985</strain>
    </source>
</reference>
<dbReference type="PATRIC" id="fig|907348.3.peg.1431"/>
<dbReference type="InterPro" id="IPR016454">
    <property type="entry name" value="Cysteine_dSase"/>
</dbReference>
<keyword evidence="7" id="KW-0408">Iron</keyword>
<comment type="similarity">
    <text evidence="2">Belongs to the class-V pyridoxal-phosphate-dependent aminotransferase family. NifS/IscS subfamily.</text>
</comment>
<protein>
    <recommendedName>
        <fullName evidence="3">cysteine desulfurase</fullName>
        <ecNumber evidence="3">2.8.1.7</ecNumber>
    </recommendedName>
</protein>
<dbReference type="Proteomes" id="UP000003571">
    <property type="component" value="Unassembled WGS sequence"/>
</dbReference>
<dbReference type="Pfam" id="PF00266">
    <property type="entry name" value="Aminotran_5"/>
    <property type="match status" value="1"/>
</dbReference>
<dbReference type="InterPro" id="IPR015422">
    <property type="entry name" value="PyrdxlP-dep_Trfase_small"/>
</dbReference>
<dbReference type="OrthoDB" id="9808002at2"/>
<sequence length="375" mass="41073">MIYFDNAATTKMDGEILEAMMNSMKNSWGNPSSEHSAGEKAKKLLEKSRNDILSSLGLPSWKLIATSGATESNNLALFGFLATHKKGHFITVKTEHKSILEPAEYLLENGFDATFLNVDSNGQIDIDEFRSAIRDDTVLLSFSFVNNETGIIQKNWREIVKIAHENGIAVHTDAVQAIGHVDVEWEQFDLITITAHKIGGPKGIGCLLLRPSVSLSPIIFGGGQENAIRGGTENVSGLYAFSLAVKKIVSDMKLAEIQQMKDFLKREIKKIVPDAVFNGAGCSIPHILSVTIPDFDSENLISELDFKGVCVSGGSACLNNENAFSHVIYSMTGSEKSARETMRISLCKENTLAECEEFARIFSAVICDFKKLRSA</sequence>
<evidence type="ECO:0000256" key="8">
    <source>
        <dbReference type="ARBA" id="ARBA00023014"/>
    </source>
</evidence>
<dbReference type="InterPro" id="IPR015424">
    <property type="entry name" value="PyrdxlP-dep_Trfase"/>
</dbReference>
<comment type="caution">
    <text evidence="12">The sequence shown here is derived from an EMBL/GenBank/DDBJ whole genome shotgun (WGS) entry which is preliminary data.</text>
</comment>
<dbReference type="GO" id="GO:0031071">
    <property type="term" value="F:cysteine desulfurase activity"/>
    <property type="evidence" value="ECO:0007669"/>
    <property type="project" value="UniProtKB-EC"/>
</dbReference>
<evidence type="ECO:0000256" key="1">
    <source>
        <dbReference type="ARBA" id="ARBA00001933"/>
    </source>
</evidence>
<dbReference type="Gene3D" id="3.90.1150.10">
    <property type="entry name" value="Aspartate Aminotransferase, domain 1"/>
    <property type="match status" value="1"/>
</dbReference>
<gene>
    <name evidence="12" type="ORF">TresaDRAFT_1666</name>
</gene>
<evidence type="ECO:0000256" key="9">
    <source>
        <dbReference type="ARBA" id="ARBA00050776"/>
    </source>
</evidence>
<dbReference type="PROSITE" id="PS00595">
    <property type="entry name" value="AA_TRANSFER_CLASS_5"/>
    <property type="match status" value="1"/>
</dbReference>
<evidence type="ECO:0000313" key="13">
    <source>
        <dbReference type="Proteomes" id="UP000003571"/>
    </source>
</evidence>
<evidence type="ECO:0000256" key="3">
    <source>
        <dbReference type="ARBA" id="ARBA00012239"/>
    </source>
</evidence>
<keyword evidence="5" id="KW-0479">Metal-binding</keyword>
<dbReference type="AlphaFoldDB" id="H7EKK9"/>
<dbReference type="EMBL" id="AGRW01000045">
    <property type="protein sequence ID" value="EIC01914.1"/>
    <property type="molecule type" value="Genomic_DNA"/>
</dbReference>
<comment type="cofactor">
    <cofactor evidence="1 10">
        <name>pyridoxal 5'-phosphate</name>
        <dbReference type="ChEBI" id="CHEBI:597326"/>
    </cofactor>
</comment>
<comment type="catalytic activity">
    <reaction evidence="9">
        <text>(sulfur carrier)-H + L-cysteine = (sulfur carrier)-SH + L-alanine</text>
        <dbReference type="Rhea" id="RHEA:43892"/>
        <dbReference type="Rhea" id="RHEA-COMP:14737"/>
        <dbReference type="Rhea" id="RHEA-COMP:14739"/>
        <dbReference type="ChEBI" id="CHEBI:29917"/>
        <dbReference type="ChEBI" id="CHEBI:35235"/>
        <dbReference type="ChEBI" id="CHEBI:57972"/>
        <dbReference type="ChEBI" id="CHEBI:64428"/>
        <dbReference type="EC" id="2.8.1.7"/>
    </reaction>
</comment>
<dbReference type="PANTHER" id="PTHR11601:SF34">
    <property type="entry name" value="CYSTEINE DESULFURASE"/>
    <property type="match status" value="1"/>
</dbReference>
<dbReference type="RefSeq" id="WP_002704164.1">
    <property type="nucleotide sequence ID" value="NZ_AGRW01000045.1"/>
</dbReference>
<dbReference type="PANTHER" id="PTHR11601">
    <property type="entry name" value="CYSTEINE DESULFURYLASE FAMILY MEMBER"/>
    <property type="match status" value="1"/>
</dbReference>
<evidence type="ECO:0000259" key="11">
    <source>
        <dbReference type="Pfam" id="PF00266"/>
    </source>
</evidence>
<organism evidence="12 13">
    <name type="scientific">Treponema saccharophilum DSM 2985</name>
    <dbReference type="NCBI Taxonomy" id="907348"/>
    <lineage>
        <taxon>Bacteria</taxon>
        <taxon>Pseudomonadati</taxon>
        <taxon>Spirochaetota</taxon>
        <taxon>Spirochaetia</taxon>
        <taxon>Spirochaetales</taxon>
        <taxon>Treponemataceae</taxon>
        <taxon>Treponema</taxon>
    </lineage>
</organism>
<evidence type="ECO:0000313" key="12">
    <source>
        <dbReference type="EMBL" id="EIC01914.1"/>
    </source>
</evidence>
<evidence type="ECO:0000256" key="2">
    <source>
        <dbReference type="ARBA" id="ARBA00006490"/>
    </source>
</evidence>